<evidence type="ECO:0000313" key="2">
    <source>
        <dbReference type="EMBL" id="USW53791.1"/>
    </source>
</evidence>
<dbReference type="InterPro" id="IPR001810">
    <property type="entry name" value="F-box_dom"/>
</dbReference>
<dbReference type="Proteomes" id="UP001056384">
    <property type="component" value="Chromosome 5"/>
</dbReference>
<feature type="domain" description="F-box" evidence="1">
    <location>
        <begin position="1"/>
        <end position="45"/>
    </location>
</feature>
<dbReference type="PROSITE" id="PS50181">
    <property type="entry name" value="FBOX"/>
    <property type="match status" value="1"/>
</dbReference>
<organism evidence="2 3">
    <name type="scientific">Septoria linicola</name>
    <dbReference type="NCBI Taxonomy" id="215465"/>
    <lineage>
        <taxon>Eukaryota</taxon>
        <taxon>Fungi</taxon>
        <taxon>Dikarya</taxon>
        <taxon>Ascomycota</taxon>
        <taxon>Pezizomycotina</taxon>
        <taxon>Dothideomycetes</taxon>
        <taxon>Dothideomycetidae</taxon>
        <taxon>Mycosphaerellales</taxon>
        <taxon>Mycosphaerellaceae</taxon>
        <taxon>Septoria</taxon>
    </lineage>
</organism>
<keyword evidence="3" id="KW-1185">Reference proteome</keyword>
<dbReference type="CDD" id="cd09917">
    <property type="entry name" value="F-box_SF"/>
    <property type="match status" value="1"/>
</dbReference>
<evidence type="ECO:0000313" key="3">
    <source>
        <dbReference type="Proteomes" id="UP001056384"/>
    </source>
</evidence>
<sequence length="227" mass="26009">MSLDSLPVELLELICEECQLKEIKALRLTSRTLRDVADRHLFSEIVTVMSRTSLHAAQEISEDPHFAKQPRVLCIQGDRNRRIDFDTWKAEVEDLISTDALSGPQARRCFEGLGEIALEEERTGVHTVEGQDRKNVLNRQLLALKTAKPQRSYTTEQLIEHFNHYDDLVQEGLEVVSDGTFRQCMRNVFENCPNLDVVEFTLANCLRVHTHKHNKTFKRGLITPSAI</sequence>
<protein>
    <submittedName>
        <fullName evidence="2">F-box domain-containing protein</fullName>
    </submittedName>
</protein>
<name>A0A9Q9EJH7_9PEZI</name>
<accession>A0A9Q9EJH7</accession>
<dbReference type="Pfam" id="PF00646">
    <property type="entry name" value="F-box"/>
    <property type="match status" value="1"/>
</dbReference>
<dbReference type="SMART" id="SM00256">
    <property type="entry name" value="FBOX"/>
    <property type="match status" value="1"/>
</dbReference>
<evidence type="ECO:0000259" key="1">
    <source>
        <dbReference type="PROSITE" id="PS50181"/>
    </source>
</evidence>
<dbReference type="AlphaFoldDB" id="A0A9Q9EJH7"/>
<proteinExistence type="predicted"/>
<reference evidence="2" key="1">
    <citation type="submission" date="2022-06" db="EMBL/GenBank/DDBJ databases">
        <title>Complete genome sequences of two strains of the flax pathogen Septoria linicola.</title>
        <authorList>
            <person name="Lapalu N."/>
            <person name="Simon A."/>
            <person name="Demenou B."/>
            <person name="Paumier D."/>
            <person name="Guillot M.-P."/>
            <person name="Gout L."/>
            <person name="Valade R."/>
        </authorList>
    </citation>
    <scope>NUCLEOTIDE SEQUENCE</scope>
    <source>
        <strain evidence="2">SE15195</strain>
    </source>
</reference>
<dbReference type="EMBL" id="CP099422">
    <property type="protein sequence ID" value="USW53791.1"/>
    <property type="molecule type" value="Genomic_DNA"/>
</dbReference>
<gene>
    <name evidence="2" type="ORF">Slin15195_G071100</name>
</gene>